<dbReference type="SUPFAM" id="SSF53335">
    <property type="entry name" value="S-adenosyl-L-methionine-dependent methyltransferases"/>
    <property type="match status" value="1"/>
</dbReference>
<reference evidence="2 3" key="1">
    <citation type="submission" date="2020-04" db="EMBL/GenBank/DDBJ databases">
        <title>Bacillus sp. UniB3 isolated from commercial digestive syrup.</title>
        <authorList>
            <person name="Thorat V."/>
            <person name="Kirdat K."/>
            <person name="Tiwarekar B."/>
            <person name="Yadav A."/>
        </authorList>
    </citation>
    <scope>NUCLEOTIDE SEQUENCE [LARGE SCALE GENOMIC DNA]</scope>
    <source>
        <strain evidence="2 3">UniB3</strain>
    </source>
</reference>
<dbReference type="GO" id="GO:0008757">
    <property type="term" value="F:S-adenosylmethionine-dependent methyltransferase activity"/>
    <property type="evidence" value="ECO:0007669"/>
    <property type="project" value="InterPro"/>
</dbReference>
<keyword evidence="3" id="KW-1185">Reference proteome</keyword>
<proteinExistence type="predicted"/>
<keyword evidence="2" id="KW-0808">Transferase</keyword>
<dbReference type="InterPro" id="IPR013216">
    <property type="entry name" value="Methyltransf_11"/>
</dbReference>
<dbReference type="Proteomes" id="UP000588491">
    <property type="component" value="Unassembled WGS sequence"/>
</dbReference>
<accession>A0A7Y0K6Q6</accession>
<organism evidence="2 3">
    <name type="scientific">Niallia alba</name>
    <dbReference type="NCBI Taxonomy" id="2729105"/>
    <lineage>
        <taxon>Bacteria</taxon>
        <taxon>Bacillati</taxon>
        <taxon>Bacillota</taxon>
        <taxon>Bacilli</taxon>
        <taxon>Bacillales</taxon>
        <taxon>Bacillaceae</taxon>
        <taxon>Niallia</taxon>
    </lineage>
</organism>
<dbReference type="Pfam" id="PF08241">
    <property type="entry name" value="Methyltransf_11"/>
    <property type="match status" value="1"/>
</dbReference>
<dbReference type="PANTHER" id="PTHR43460:SF1">
    <property type="entry name" value="METHYLTRANSFERASE TYPE 11 DOMAIN-CONTAINING PROTEIN"/>
    <property type="match status" value="1"/>
</dbReference>
<dbReference type="InterPro" id="IPR052939">
    <property type="entry name" value="23S_rRNA_MeTrnsfrase_RlmA"/>
</dbReference>
<dbReference type="PANTHER" id="PTHR43460">
    <property type="entry name" value="METHYLTRANSFERASE"/>
    <property type="match status" value="1"/>
</dbReference>
<dbReference type="EMBL" id="JABBPK010000001">
    <property type="protein sequence ID" value="NMO76721.1"/>
    <property type="molecule type" value="Genomic_DNA"/>
</dbReference>
<dbReference type="RefSeq" id="WP_169188100.1">
    <property type="nucleotide sequence ID" value="NZ_JABBPK010000001.1"/>
</dbReference>
<dbReference type="Gene3D" id="3.40.50.150">
    <property type="entry name" value="Vaccinia Virus protein VP39"/>
    <property type="match status" value="1"/>
</dbReference>
<dbReference type="GO" id="GO:0032259">
    <property type="term" value="P:methylation"/>
    <property type="evidence" value="ECO:0007669"/>
    <property type="project" value="UniProtKB-KW"/>
</dbReference>
<sequence>MKDSNFHRYLEEINEKFEGWDFSSIYDTGRIQNSLLSWSYGSKVISAMQGATAILDMGTGGGEFLSLLKGYYPPTVYATEGYKPNVPIAKRKLEPLGVKVYEVVDNEHLPFPDNHFDLIINRHESYSVKELKRIIKTNGIFITQQVGGWDCKELNDWFGVAVNSEFKEWNLQSALKNFSIDQWEILEQREEFPTQRFYDLGSVLFYLKAIPWQIPDFSVEKYQDALYRLYQHLEEVGYLDATQSRFYMKVKCK</sequence>
<protein>
    <submittedName>
        <fullName evidence="2">Class I SAM-dependent methyltransferase</fullName>
    </submittedName>
</protein>
<dbReference type="InterPro" id="IPR029063">
    <property type="entry name" value="SAM-dependent_MTases_sf"/>
</dbReference>
<comment type="caution">
    <text evidence="2">The sequence shown here is derived from an EMBL/GenBank/DDBJ whole genome shotgun (WGS) entry which is preliminary data.</text>
</comment>
<dbReference type="AlphaFoldDB" id="A0A7Y0K6Q6"/>
<evidence type="ECO:0000313" key="2">
    <source>
        <dbReference type="EMBL" id="NMO76721.1"/>
    </source>
</evidence>
<gene>
    <name evidence="2" type="ORF">HHU08_06925</name>
</gene>
<feature type="domain" description="Methyltransferase type 11" evidence="1">
    <location>
        <begin position="55"/>
        <end position="142"/>
    </location>
</feature>
<keyword evidence="2" id="KW-0489">Methyltransferase</keyword>
<name>A0A7Y0K6Q6_9BACI</name>
<dbReference type="CDD" id="cd02440">
    <property type="entry name" value="AdoMet_MTases"/>
    <property type="match status" value="1"/>
</dbReference>
<evidence type="ECO:0000313" key="3">
    <source>
        <dbReference type="Proteomes" id="UP000588491"/>
    </source>
</evidence>
<evidence type="ECO:0000259" key="1">
    <source>
        <dbReference type="Pfam" id="PF08241"/>
    </source>
</evidence>